<keyword evidence="3" id="KW-0508">mRNA splicing</keyword>
<dbReference type="GeneID" id="91093330"/>
<reference evidence="8 9" key="1">
    <citation type="submission" date="2024-01" db="EMBL/GenBank/DDBJ databases">
        <title>Comparative genomics of Cryptococcus and Kwoniella reveals pathogenesis evolution and contrasting modes of karyotype evolution via chromosome fusion or intercentromeric recombination.</title>
        <authorList>
            <person name="Coelho M.A."/>
            <person name="David-Palma M."/>
            <person name="Shea T."/>
            <person name="Bowers K."/>
            <person name="McGinley-Smith S."/>
            <person name="Mohammad A.W."/>
            <person name="Gnirke A."/>
            <person name="Yurkov A.M."/>
            <person name="Nowrousian M."/>
            <person name="Sun S."/>
            <person name="Cuomo C.A."/>
            <person name="Heitman J."/>
        </authorList>
    </citation>
    <scope>NUCLEOTIDE SEQUENCE [LARGE SCALE GENOMIC DNA]</scope>
    <source>
        <strain evidence="8 9">CBS 6074</strain>
    </source>
</reference>
<feature type="compositionally biased region" description="Pro residues" evidence="5">
    <location>
        <begin position="85"/>
        <end position="97"/>
    </location>
</feature>
<feature type="compositionally biased region" description="Polar residues" evidence="5">
    <location>
        <begin position="227"/>
        <end position="236"/>
    </location>
</feature>
<gene>
    <name evidence="8" type="ORF">L201_002658</name>
</gene>
<feature type="compositionally biased region" description="Acidic residues" evidence="5">
    <location>
        <begin position="555"/>
        <end position="567"/>
    </location>
</feature>
<feature type="region of interest" description="Disordered" evidence="5">
    <location>
        <begin position="1"/>
        <end position="40"/>
    </location>
</feature>
<comment type="subcellular location">
    <subcellularLocation>
        <location evidence="1">Nucleus</location>
    </subcellularLocation>
</comment>
<feature type="region of interest" description="Disordered" evidence="5">
    <location>
        <begin position="123"/>
        <end position="247"/>
    </location>
</feature>
<feature type="compositionally biased region" description="Low complexity" evidence="5">
    <location>
        <begin position="143"/>
        <end position="154"/>
    </location>
</feature>
<feature type="compositionally biased region" description="Basic and acidic residues" evidence="5">
    <location>
        <begin position="389"/>
        <end position="401"/>
    </location>
</feature>
<feature type="region of interest" description="Disordered" evidence="5">
    <location>
        <begin position="544"/>
        <end position="587"/>
    </location>
</feature>
<feature type="domain" description="Small nuclear ribonucleoprotein Prp3 C-terminal" evidence="6">
    <location>
        <begin position="480"/>
        <end position="633"/>
    </location>
</feature>
<feature type="compositionally biased region" description="Polar residues" evidence="5">
    <location>
        <begin position="126"/>
        <end position="142"/>
    </location>
</feature>
<evidence type="ECO:0000256" key="3">
    <source>
        <dbReference type="ARBA" id="ARBA00023187"/>
    </source>
</evidence>
<keyword evidence="9" id="KW-1185">Reference proteome</keyword>
<dbReference type="InterPro" id="IPR027104">
    <property type="entry name" value="Prp3"/>
</dbReference>
<dbReference type="InterPro" id="IPR013881">
    <property type="entry name" value="Pre-mRNA_splic_Prp3_dom"/>
</dbReference>
<evidence type="ECO:0000256" key="1">
    <source>
        <dbReference type="ARBA" id="ARBA00004123"/>
    </source>
</evidence>
<evidence type="ECO:0000256" key="4">
    <source>
        <dbReference type="ARBA" id="ARBA00023242"/>
    </source>
</evidence>
<feature type="compositionally biased region" description="Low complexity" evidence="5">
    <location>
        <begin position="211"/>
        <end position="222"/>
    </location>
</feature>
<sequence length="642" mass="70819">MSGRRPADAYASGQPDPKRAKVDSPSSSSNLPKPAAPGAPLDMAAIRAQIAARKAQIEAAAAVRSSPIPGAGAGTGSGTSSPAPVSAPGPAALPPKPAMDATIADKLAAAKARIEALNARAANPYLSGSGSMPKPSVQSQTPSSSNTATGSSSNQPGVSSIALHPLLMSQQQQQQQQQEVEKNEKKAMRDRYKTMAPKFTSVRANAAVTDSSSRGSPAASAPVLNPYATSTSTAPQGGSGSGTPIPEEEKAVIRRSKKLQFSRAGKYVAQGDALRNEQKMEALRQRIAEASRKAGLDSEFDTLERSLKRQPPPEVEWWDKAILPEGKGYEELESSLEFITSHTDSLITHLIQHPIPILGVDEKKAALLNEERGLMLTKKEQKKMRRQRRQAELEDKRDRQKMGLLPLDQPKVRLANLMKVLTSDAVQDPTKVEAKVRKEVAQRAFNHEKDNQDRKLTQEQRKEKEYNQLVAREKKGIYGAVFKIKYLTNGRHRFKIRETAKSDLLSGVCIFHPKFALVLVEGVDKSIKHYKKLLLNRIDWTEEARPLGNNNDNDNNNDDDDDDENNDDGNTKTNGGEQEQDGPESLEDNKCELIWEGEVPERTFRLFRARHAESDLKAKEWLTPKWEGMWDLAKRWVWQGEE</sequence>
<evidence type="ECO:0000313" key="9">
    <source>
        <dbReference type="Proteomes" id="UP001355207"/>
    </source>
</evidence>
<dbReference type="InterPro" id="IPR010541">
    <property type="entry name" value="Prp3_C"/>
</dbReference>
<evidence type="ECO:0000259" key="7">
    <source>
        <dbReference type="Pfam" id="PF08572"/>
    </source>
</evidence>
<dbReference type="AlphaFoldDB" id="A0AAX4JQR7"/>
<dbReference type="RefSeq" id="XP_066074529.1">
    <property type="nucleotide sequence ID" value="XM_066218432.1"/>
</dbReference>
<dbReference type="GO" id="GO:0000398">
    <property type="term" value="P:mRNA splicing, via spliceosome"/>
    <property type="evidence" value="ECO:0007669"/>
    <property type="project" value="InterPro"/>
</dbReference>
<evidence type="ECO:0000313" key="8">
    <source>
        <dbReference type="EMBL" id="WWC87766.1"/>
    </source>
</evidence>
<evidence type="ECO:0000256" key="2">
    <source>
        <dbReference type="ARBA" id="ARBA00022664"/>
    </source>
</evidence>
<dbReference type="Pfam" id="PF08572">
    <property type="entry name" value="PRP3"/>
    <property type="match status" value="1"/>
</dbReference>
<dbReference type="PANTHER" id="PTHR14212:SF0">
    <property type="entry name" value="U4_U6 SMALL NUCLEAR RIBONUCLEOPROTEIN PRP3"/>
    <property type="match status" value="1"/>
</dbReference>
<feature type="region of interest" description="Disordered" evidence="5">
    <location>
        <begin position="379"/>
        <end position="401"/>
    </location>
</feature>
<accession>A0AAX4JQR7</accession>
<name>A0AAX4JQR7_9TREE</name>
<feature type="domain" description="Pre-mRNA-splicing factor 3" evidence="7">
    <location>
        <begin position="250"/>
        <end position="457"/>
    </location>
</feature>
<dbReference type="EMBL" id="CP144100">
    <property type="protein sequence ID" value="WWC87766.1"/>
    <property type="molecule type" value="Genomic_DNA"/>
</dbReference>
<protein>
    <submittedName>
        <fullName evidence="8">Uncharacterized protein</fullName>
    </submittedName>
</protein>
<dbReference type="Proteomes" id="UP001355207">
    <property type="component" value="Chromosome 3"/>
</dbReference>
<evidence type="ECO:0000256" key="5">
    <source>
        <dbReference type="SAM" id="MobiDB-lite"/>
    </source>
</evidence>
<keyword evidence="4" id="KW-0539">Nucleus</keyword>
<dbReference type="Pfam" id="PF06544">
    <property type="entry name" value="Prp3_C"/>
    <property type="match status" value="1"/>
</dbReference>
<dbReference type="PANTHER" id="PTHR14212">
    <property type="entry name" value="U4/U6-ASSOCIATED RNA SPLICING FACTOR-RELATED"/>
    <property type="match status" value="1"/>
</dbReference>
<feature type="region of interest" description="Disordered" evidence="5">
    <location>
        <begin position="442"/>
        <end position="462"/>
    </location>
</feature>
<dbReference type="GO" id="GO:0046540">
    <property type="term" value="C:U4/U6 x U5 tri-snRNP complex"/>
    <property type="evidence" value="ECO:0007669"/>
    <property type="project" value="InterPro"/>
</dbReference>
<evidence type="ECO:0000259" key="6">
    <source>
        <dbReference type="Pfam" id="PF06544"/>
    </source>
</evidence>
<organism evidence="8 9">
    <name type="scientific">Kwoniella dendrophila CBS 6074</name>
    <dbReference type="NCBI Taxonomy" id="1295534"/>
    <lineage>
        <taxon>Eukaryota</taxon>
        <taxon>Fungi</taxon>
        <taxon>Dikarya</taxon>
        <taxon>Basidiomycota</taxon>
        <taxon>Agaricomycotina</taxon>
        <taxon>Tremellomycetes</taxon>
        <taxon>Tremellales</taxon>
        <taxon>Cryptococcaceae</taxon>
        <taxon>Kwoniella</taxon>
    </lineage>
</organism>
<feature type="region of interest" description="Disordered" evidence="5">
    <location>
        <begin position="57"/>
        <end position="98"/>
    </location>
</feature>
<dbReference type="CDD" id="cd24162">
    <property type="entry name" value="Prp3_C"/>
    <property type="match status" value="1"/>
</dbReference>
<feature type="compositionally biased region" description="Basic and acidic residues" evidence="5">
    <location>
        <begin position="179"/>
        <end position="193"/>
    </location>
</feature>
<keyword evidence="2" id="KW-0507">mRNA processing</keyword>
<feature type="compositionally biased region" description="Low complexity" evidence="5">
    <location>
        <begin position="57"/>
        <end position="70"/>
    </location>
</feature>
<proteinExistence type="predicted"/>